<dbReference type="KEGG" id="bsei:KMZ68_22165"/>
<dbReference type="InterPro" id="IPR005184">
    <property type="entry name" value="DUF306_Meta_HslJ"/>
</dbReference>
<proteinExistence type="predicted"/>
<accession>A0A975RR84</accession>
<keyword evidence="1" id="KW-0732">Signal</keyword>
<feature type="domain" description="DUF306" evidence="2">
    <location>
        <begin position="48"/>
        <end position="128"/>
    </location>
</feature>
<dbReference type="RefSeq" id="WP_215613274.1">
    <property type="nucleotide sequence ID" value="NZ_CP076135.1"/>
</dbReference>
<evidence type="ECO:0000313" key="4">
    <source>
        <dbReference type="Proteomes" id="UP000680805"/>
    </source>
</evidence>
<feature type="signal peptide" evidence="1">
    <location>
        <begin position="1"/>
        <end position="28"/>
    </location>
</feature>
<organism evidence="3 4">
    <name type="scientific">Bradyrhizobium sediminis</name>
    <dbReference type="NCBI Taxonomy" id="2840469"/>
    <lineage>
        <taxon>Bacteria</taxon>
        <taxon>Pseudomonadati</taxon>
        <taxon>Pseudomonadota</taxon>
        <taxon>Alphaproteobacteria</taxon>
        <taxon>Hyphomicrobiales</taxon>
        <taxon>Nitrobacteraceae</taxon>
        <taxon>Bradyrhizobium</taxon>
    </lineage>
</organism>
<evidence type="ECO:0000259" key="2">
    <source>
        <dbReference type="Pfam" id="PF03724"/>
    </source>
</evidence>
<dbReference type="Proteomes" id="UP000680805">
    <property type="component" value="Chromosome"/>
</dbReference>
<reference evidence="3" key="1">
    <citation type="submission" date="2021-06" db="EMBL/GenBank/DDBJ databases">
        <title>Bradyrhizobium sp. S2-11-2 Genome sequencing.</title>
        <authorList>
            <person name="Jin L."/>
        </authorList>
    </citation>
    <scope>NUCLEOTIDE SEQUENCE</scope>
    <source>
        <strain evidence="3">S2-11-2</strain>
    </source>
</reference>
<dbReference type="AlphaFoldDB" id="A0A975RR84"/>
<evidence type="ECO:0000313" key="3">
    <source>
        <dbReference type="EMBL" id="QWG17637.1"/>
    </source>
</evidence>
<name>A0A975RR84_9BRAD</name>
<protein>
    <submittedName>
        <fullName evidence="3">META domain-containing protein</fullName>
    </submittedName>
</protein>
<dbReference type="EMBL" id="CP076135">
    <property type="protein sequence ID" value="QWG17637.1"/>
    <property type="molecule type" value="Genomic_DNA"/>
</dbReference>
<dbReference type="Gene3D" id="2.40.128.270">
    <property type="match status" value="1"/>
</dbReference>
<evidence type="ECO:0000256" key="1">
    <source>
        <dbReference type="SAM" id="SignalP"/>
    </source>
</evidence>
<feature type="chain" id="PRO_5037501780" evidence="1">
    <location>
        <begin position="29"/>
        <end position="137"/>
    </location>
</feature>
<gene>
    <name evidence="3" type="ORF">KMZ68_22165</name>
</gene>
<dbReference type="Pfam" id="PF03724">
    <property type="entry name" value="META"/>
    <property type="match status" value="1"/>
</dbReference>
<dbReference type="InterPro" id="IPR038670">
    <property type="entry name" value="HslJ-like_sf"/>
</dbReference>
<sequence length="137" mass="14371">MISSPKVLPRAAALVLAVVALNAAPARADEGFPFGLEMTLDVARQPGSKRLPTLDIGDAGEVILELWCKGGKGQFSVAGNTVIFVAGPLEDRSCPPARAQADDELVAALGEAATWKRQGDSVSLIGSKTLRFRINTN</sequence>